<proteinExistence type="predicted"/>
<name>A0A9P7FNR2_9AGAR</name>
<sequence>MEGIAGDHGLGRYNKNPRMRVQKAENVNKALEFITSRGVKLTNIGPEGVYKCYQ</sequence>
<evidence type="ECO:0000313" key="2">
    <source>
        <dbReference type="Proteomes" id="UP000717328"/>
    </source>
</evidence>
<dbReference type="EMBL" id="JABCKI010006431">
    <property type="protein sequence ID" value="KAG5634400.1"/>
    <property type="molecule type" value="Genomic_DNA"/>
</dbReference>
<reference evidence="1" key="2">
    <citation type="submission" date="2021-10" db="EMBL/GenBank/DDBJ databases">
        <title>Phylogenomics reveals ancestral predisposition of the termite-cultivated fungus Termitomyces towards a domesticated lifestyle.</title>
        <authorList>
            <person name="Auxier B."/>
            <person name="Grum-Grzhimaylo A."/>
            <person name="Cardenas M.E."/>
            <person name="Lodge J.D."/>
            <person name="Laessoe T."/>
            <person name="Pedersen O."/>
            <person name="Smith M.E."/>
            <person name="Kuyper T.W."/>
            <person name="Franco-Molano E.A."/>
            <person name="Baroni T.J."/>
            <person name="Aanen D.K."/>
        </authorList>
    </citation>
    <scope>NUCLEOTIDE SEQUENCE</scope>
    <source>
        <strain evidence="1">D49</strain>
    </source>
</reference>
<dbReference type="AlphaFoldDB" id="A0A9P7FNR2"/>
<dbReference type="OrthoDB" id="3001512at2759"/>
<keyword evidence="2" id="KW-1185">Reference proteome</keyword>
<dbReference type="Gene3D" id="1.10.418.10">
    <property type="entry name" value="Calponin-like domain"/>
    <property type="match status" value="1"/>
</dbReference>
<reference evidence="1" key="1">
    <citation type="submission" date="2021-02" db="EMBL/GenBank/DDBJ databases">
        <authorList>
            <person name="Nieuwenhuis M."/>
            <person name="Van De Peppel L.J.J."/>
        </authorList>
    </citation>
    <scope>NUCLEOTIDE SEQUENCE</scope>
    <source>
        <strain evidence="1">D49</strain>
    </source>
</reference>
<organism evidence="1 2">
    <name type="scientific">Sphagnurus paluster</name>
    <dbReference type="NCBI Taxonomy" id="117069"/>
    <lineage>
        <taxon>Eukaryota</taxon>
        <taxon>Fungi</taxon>
        <taxon>Dikarya</taxon>
        <taxon>Basidiomycota</taxon>
        <taxon>Agaricomycotina</taxon>
        <taxon>Agaricomycetes</taxon>
        <taxon>Agaricomycetidae</taxon>
        <taxon>Agaricales</taxon>
        <taxon>Tricholomatineae</taxon>
        <taxon>Lyophyllaceae</taxon>
        <taxon>Sphagnurus</taxon>
    </lineage>
</organism>
<accession>A0A9P7FNR2</accession>
<evidence type="ECO:0000313" key="1">
    <source>
        <dbReference type="EMBL" id="KAG5634400.1"/>
    </source>
</evidence>
<protein>
    <submittedName>
        <fullName evidence="1">Alpha-actinin</fullName>
    </submittedName>
</protein>
<comment type="caution">
    <text evidence="1">The sequence shown here is derived from an EMBL/GenBank/DDBJ whole genome shotgun (WGS) entry which is preliminary data.</text>
</comment>
<dbReference type="SUPFAM" id="SSF47576">
    <property type="entry name" value="Calponin-homology domain, CH-domain"/>
    <property type="match status" value="1"/>
</dbReference>
<dbReference type="InterPro" id="IPR036872">
    <property type="entry name" value="CH_dom_sf"/>
</dbReference>
<gene>
    <name evidence="1" type="primary">AIN1</name>
    <name evidence="1" type="ORF">H0H81_002111</name>
</gene>
<dbReference type="Proteomes" id="UP000717328">
    <property type="component" value="Unassembled WGS sequence"/>
</dbReference>